<dbReference type="PANTHER" id="PTHR11711">
    <property type="entry name" value="ADP RIBOSYLATION FACTOR-RELATED"/>
    <property type="match status" value="1"/>
</dbReference>
<dbReference type="PROSITE" id="PS51417">
    <property type="entry name" value="ARF"/>
    <property type="match status" value="1"/>
</dbReference>
<keyword evidence="4" id="KW-0460">Magnesium</keyword>
<comment type="similarity">
    <text evidence="5">Belongs to the small GTPase superfamily. Arf family.</text>
</comment>
<evidence type="ECO:0000313" key="7">
    <source>
        <dbReference type="Proteomes" id="UP001165289"/>
    </source>
</evidence>
<dbReference type="AlphaFoldDB" id="A0AAV7K696"/>
<comment type="caution">
    <text evidence="6">The sequence shown here is derived from an EMBL/GenBank/DDBJ whole genome shotgun (WGS) entry which is preliminary data.</text>
</comment>
<name>A0AAV7K696_9METZ</name>
<dbReference type="Pfam" id="PF00025">
    <property type="entry name" value="Arf"/>
    <property type="match status" value="1"/>
</dbReference>
<dbReference type="Proteomes" id="UP001165289">
    <property type="component" value="Unassembled WGS sequence"/>
</dbReference>
<gene>
    <name evidence="6" type="ORF">LOD99_16175</name>
</gene>
<dbReference type="PRINTS" id="PR00328">
    <property type="entry name" value="SAR1GTPBP"/>
</dbReference>
<keyword evidence="2 3" id="KW-0342">GTP-binding</keyword>
<feature type="binding site" evidence="4">
    <location>
        <position position="25"/>
    </location>
    <ligand>
        <name>Mg(2+)</name>
        <dbReference type="ChEBI" id="CHEBI:18420"/>
    </ligand>
</feature>
<dbReference type="NCBIfam" id="TIGR00231">
    <property type="entry name" value="small_GTP"/>
    <property type="match status" value="1"/>
</dbReference>
<protein>
    <submittedName>
        <fullName evidence="6">ADP-ribosylation factor 1-like</fullName>
    </submittedName>
</protein>
<dbReference type="SMART" id="SM00178">
    <property type="entry name" value="SAR"/>
    <property type="match status" value="1"/>
</dbReference>
<dbReference type="InterPro" id="IPR027417">
    <property type="entry name" value="P-loop_NTPase"/>
</dbReference>
<keyword evidence="7" id="KW-1185">Reference proteome</keyword>
<sequence length="177" mass="19912">MGKTFSKENVYAKILFLGLEDSGKTTLLYNKIMNGNITTVATDSHNIEILPPIEGLSMAVWDLGGHKSIRRRWEDHFDGTDGIIFVVDSANQRRFIEVKDELFKLFDNDVLNGVPICVIAHKQDLPDAESPNDLVDLIDMREVVSHEWRVFGTSTVTGTGIDTAFNNFAMLVKRNLK</sequence>
<dbReference type="SUPFAM" id="SSF52540">
    <property type="entry name" value="P-loop containing nucleoside triphosphate hydrolases"/>
    <property type="match status" value="1"/>
</dbReference>
<organism evidence="6 7">
    <name type="scientific">Oopsacas minuta</name>
    <dbReference type="NCBI Taxonomy" id="111878"/>
    <lineage>
        <taxon>Eukaryota</taxon>
        <taxon>Metazoa</taxon>
        <taxon>Porifera</taxon>
        <taxon>Hexactinellida</taxon>
        <taxon>Hexasterophora</taxon>
        <taxon>Lyssacinosida</taxon>
        <taxon>Leucopsacidae</taxon>
        <taxon>Oopsacas</taxon>
    </lineage>
</organism>
<dbReference type="GO" id="GO:0046872">
    <property type="term" value="F:metal ion binding"/>
    <property type="evidence" value="ECO:0007669"/>
    <property type="project" value="UniProtKB-KW"/>
</dbReference>
<feature type="binding site" evidence="3">
    <location>
        <begin position="18"/>
        <end position="25"/>
    </location>
    <ligand>
        <name>GTP</name>
        <dbReference type="ChEBI" id="CHEBI:37565"/>
    </ligand>
</feature>
<proteinExistence type="inferred from homology"/>
<reference evidence="6 7" key="1">
    <citation type="journal article" date="2023" name="BMC Biol.">
        <title>The compact genome of the sponge Oopsacas minuta (Hexactinellida) is lacking key metazoan core genes.</title>
        <authorList>
            <person name="Santini S."/>
            <person name="Schenkelaars Q."/>
            <person name="Jourda C."/>
            <person name="Duchesne M."/>
            <person name="Belahbib H."/>
            <person name="Rocher C."/>
            <person name="Selva M."/>
            <person name="Riesgo A."/>
            <person name="Vervoort M."/>
            <person name="Leys S.P."/>
            <person name="Kodjabachian L."/>
            <person name="Le Bivic A."/>
            <person name="Borchiellini C."/>
            <person name="Claverie J.M."/>
            <person name="Renard E."/>
        </authorList>
    </citation>
    <scope>NUCLEOTIDE SEQUENCE [LARGE SCALE GENOMIC DNA]</scope>
    <source>
        <strain evidence="6">SPO-2</strain>
    </source>
</reference>
<dbReference type="GO" id="GO:0003924">
    <property type="term" value="F:GTPase activity"/>
    <property type="evidence" value="ECO:0007669"/>
    <property type="project" value="InterPro"/>
</dbReference>
<dbReference type="InterPro" id="IPR005225">
    <property type="entry name" value="Small_GTP-bd"/>
</dbReference>
<evidence type="ECO:0000256" key="5">
    <source>
        <dbReference type="RuleBase" id="RU003925"/>
    </source>
</evidence>
<evidence type="ECO:0000256" key="4">
    <source>
        <dbReference type="PIRSR" id="PIRSR606689-2"/>
    </source>
</evidence>
<dbReference type="CDD" id="cd00878">
    <property type="entry name" value="Arf_Arl"/>
    <property type="match status" value="1"/>
</dbReference>
<evidence type="ECO:0000313" key="6">
    <source>
        <dbReference type="EMBL" id="KAI6656872.1"/>
    </source>
</evidence>
<feature type="binding site" evidence="4">
    <location>
        <position position="42"/>
    </location>
    <ligand>
        <name>Mg(2+)</name>
        <dbReference type="ChEBI" id="CHEBI:18420"/>
    </ligand>
</feature>
<dbReference type="InterPro" id="IPR024156">
    <property type="entry name" value="Small_GTPase_ARF"/>
</dbReference>
<accession>A0AAV7K696</accession>
<dbReference type="SMART" id="SM00177">
    <property type="entry name" value="ARF"/>
    <property type="match status" value="1"/>
</dbReference>
<dbReference type="GO" id="GO:0005525">
    <property type="term" value="F:GTP binding"/>
    <property type="evidence" value="ECO:0007669"/>
    <property type="project" value="UniProtKB-KW"/>
</dbReference>
<keyword evidence="1 3" id="KW-0547">Nucleotide-binding</keyword>
<feature type="binding site" evidence="3">
    <location>
        <position position="65"/>
    </location>
    <ligand>
        <name>GTP</name>
        <dbReference type="ChEBI" id="CHEBI:37565"/>
    </ligand>
</feature>
<evidence type="ECO:0000256" key="3">
    <source>
        <dbReference type="PIRSR" id="PIRSR606689-1"/>
    </source>
</evidence>
<dbReference type="EMBL" id="JAKMXF010000133">
    <property type="protein sequence ID" value="KAI6656872.1"/>
    <property type="molecule type" value="Genomic_DNA"/>
</dbReference>
<dbReference type="InterPro" id="IPR006689">
    <property type="entry name" value="Small_GTPase_ARF/SAR"/>
</dbReference>
<dbReference type="Gene3D" id="3.40.50.300">
    <property type="entry name" value="P-loop containing nucleotide triphosphate hydrolases"/>
    <property type="match status" value="1"/>
</dbReference>
<evidence type="ECO:0000256" key="1">
    <source>
        <dbReference type="ARBA" id="ARBA00022741"/>
    </source>
</evidence>
<evidence type="ECO:0000256" key="2">
    <source>
        <dbReference type="ARBA" id="ARBA00023134"/>
    </source>
</evidence>
<keyword evidence="4" id="KW-0479">Metal-binding</keyword>